<sequence>MKVNFSNDIDLISSLKKGEEIGYAYLVTSYHKKLCVYACSLNNNPDLAEDIVQNVFVSIWKNRHKLKDNFVVKSYLYKSVYNEFINQYRKNKKVSTLEKKYIDALSCIVEEYDDKPLAKQINIVKKEIDNLPHKCKQTFLLSKKEGLTNIEIAEYLNISIKSVEAHITKAFKILRKTLGTKIESILFLMLGKLYQK</sequence>
<keyword evidence="8" id="KW-1185">Reference proteome</keyword>
<organism evidence="7 8">
    <name type="scientific">Polaribacter cellanae</name>
    <dbReference type="NCBI Taxonomy" id="2818493"/>
    <lineage>
        <taxon>Bacteria</taxon>
        <taxon>Pseudomonadati</taxon>
        <taxon>Bacteroidota</taxon>
        <taxon>Flavobacteriia</taxon>
        <taxon>Flavobacteriales</taxon>
        <taxon>Flavobacteriaceae</taxon>
    </lineage>
</organism>
<dbReference type="RefSeq" id="WP_208078415.1">
    <property type="nucleotide sequence ID" value="NZ_CP071869.1"/>
</dbReference>
<dbReference type="InterPro" id="IPR013324">
    <property type="entry name" value="RNA_pol_sigma_r3/r4-like"/>
</dbReference>
<feature type="domain" description="RNA polymerase sigma factor 70 region 4 type 2" evidence="6">
    <location>
        <begin position="124"/>
        <end position="172"/>
    </location>
</feature>
<dbReference type="EMBL" id="CP071869">
    <property type="protein sequence ID" value="QTE22560.1"/>
    <property type="molecule type" value="Genomic_DNA"/>
</dbReference>
<keyword evidence="2" id="KW-0805">Transcription regulation</keyword>
<dbReference type="InterPro" id="IPR007627">
    <property type="entry name" value="RNA_pol_sigma70_r2"/>
</dbReference>
<evidence type="ECO:0000313" key="7">
    <source>
        <dbReference type="EMBL" id="QTE22560.1"/>
    </source>
</evidence>
<evidence type="ECO:0000256" key="2">
    <source>
        <dbReference type="ARBA" id="ARBA00023015"/>
    </source>
</evidence>
<keyword evidence="3" id="KW-0731">Sigma factor</keyword>
<evidence type="ECO:0000259" key="6">
    <source>
        <dbReference type="Pfam" id="PF08281"/>
    </source>
</evidence>
<dbReference type="InterPro" id="IPR013249">
    <property type="entry name" value="RNA_pol_sigma70_r4_t2"/>
</dbReference>
<protein>
    <submittedName>
        <fullName evidence="7">RNA polymerase sigma-70 factor</fullName>
    </submittedName>
</protein>
<name>A0A975H982_9FLAO</name>
<dbReference type="GO" id="GO:0006352">
    <property type="term" value="P:DNA-templated transcription initiation"/>
    <property type="evidence" value="ECO:0007669"/>
    <property type="project" value="InterPro"/>
</dbReference>
<dbReference type="PANTHER" id="PTHR43133:SF46">
    <property type="entry name" value="RNA POLYMERASE SIGMA-70 FACTOR ECF SUBFAMILY"/>
    <property type="match status" value="1"/>
</dbReference>
<dbReference type="Gene3D" id="1.10.1740.10">
    <property type="match status" value="1"/>
</dbReference>
<dbReference type="PANTHER" id="PTHR43133">
    <property type="entry name" value="RNA POLYMERASE ECF-TYPE SIGMA FACTO"/>
    <property type="match status" value="1"/>
</dbReference>
<dbReference type="SUPFAM" id="SSF88946">
    <property type="entry name" value="Sigma2 domain of RNA polymerase sigma factors"/>
    <property type="match status" value="1"/>
</dbReference>
<dbReference type="Pfam" id="PF04542">
    <property type="entry name" value="Sigma70_r2"/>
    <property type="match status" value="1"/>
</dbReference>
<dbReference type="Gene3D" id="1.10.10.10">
    <property type="entry name" value="Winged helix-like DNA-binding domain superfamily/Winged helix DNA-binding domain"/>
    <property type="match status" value="1"/>
</dbReference>
<dbReference type="InterPro" id="IPR039425">
    <property type="entry name" value="RNA_pol_sigma-70-like"/>
</dbReference>
<evidence type="ECO:0000256" key="3">
    <source>
        <dbReference type="ARBA" id="ARBA00023082"/>
    </source>
</evidence>
<accession>A0A975H982</accession>
<dbReference type="GO" id="GO:0016987">
    <property type="term" value="F:sigma factor activity"/>
    <property type="evidence" value="ECO:0007669"/>
    <property type="project" value="UniProtKB-KW"/>
</dbReference>
<gene>
    <name evidence="7" type="ORF">J3359_17475</name>
</gene>
<keyword evidence="4" id="KW-0804">Transcription</keyword>
<comment type="similarity">
    <text evidence="1">Belongs to the sigma-70 factor family. ECF subfamily.</text>
</comment>
<dbReference type="AlphaFoldDB" id="A0A975H982"/>
<dbReference type="NCBIfam" id="TIGR02985">
    <property type="entry name" value="Sig70_bacteroi1"/>
    <property type="match status" value="1"/>
</dbReference>
<dbReference type="GO" id="GO:0003677">
    <property type="term" value="F:DNA binding"/>
    <property type="evidence" value="ECO:0007669"/>
    <property type="project" value="InterPro"/>
</dbReference>
<dbReference type="SUPFAM" id="SSF88659">
    <property type="entry name" value="Sigma3 and sigma4 domains of RNA polymerase sigma factors"/>
    <property type="match status" value="1"/>
</dbReference>
<dbReference type="InterPro" id="IPR013325">
    <property type="entry name" value="RNA_pol_sigma_r2"/>
</dbReference>
<dbReference type="Proteomes" id="UP000663920">
    <property type="component" value="Chromosome"/>
</dbReference>
<dbReference type="NCBIfam" id="TIGR02937">
    <property type="entry name" value="sigma70-ECF"/>
    <property type="match status" value="1"/>
</dbReference>
<dbReference type="KEGG" id="pcea:J3359_17475"/>
<dbReference type="InterPro" id="IPR014327">
    <property type="entry name" value="RNA_pol_sigma70_bacteroid"/>
</dbReference>
<proteinExistence type="inferred from homology"/>
<dbReference type="InterPro" id="IPR036388">
    <property type="entry name" value="WH-like_DNA-bd_sf"/>
</dbReference>
<dbReference type="InterPro" id="IPR014284">
    <property type="entry name" value="RNA_pol_sigma-70_dom"/>
</dbReference>
<evidence type="ECO:0000256" key="4">
    <source>
        <dbReference type="ARBA" id="ARBA00023163"/>
    </source>
</evidence>
<feature type="domain" description="RNA polymerase sigma-70 region 2" evidence="5">
    <location>
        <begin position="26"/>
        <end position="93"/>
    </location>
</feature>
<evidence type="ECO:0000256" key="1">
    <source>
        <dbReference type="ARBA" id="ARBA00010641"/>
    </source>
</evidence>
<dbReference type="Pfam" id="PF08281">
    <property type="entry name" value="Sigma70_r4_2"/>
    <property type="match status" value="1"/>
</dbReference>
<evidence type="ECO:0000259" key="5">
    <source>
        <dbReference type="Pfam" id="PF04542"/>
    </source>
</evidence>
<evidence type="ECO:0000313" key="8">
    <source>
        <dbReference type="Proteomes" id="UP000663920"/>
    </source>
</evidence>
<reference evidence="7 8" key="1">
    <citation type="submission" date="2021-03" db="EMBL/GenBank/DDBJ databases">
        <title>Complete genome of Polaribacter_sp.SM13.</title>
        <authorList>
            <person name="Jeong S.W."/>
            <person name="Bae J.W."/>
        </authorList>
    </citation>
    <scope>NUCLEOTIDE SEQUENCE [LARGE SCALE GENOMIC DNA]</scope>
    <source>
        <strain evidence="7 8">SM13</strain>
    </source>
</reference>